<reference evidence="2 3" key="1">
    <citation type="submission" date="2021-06" db="EMBL/GenBank/DDBJ databases">
        <authorList>
            <person name="Kallberg Y."/>
            <person name="Tangrot J."/>
            <person name="Rosling A."/>
        </authorList>
    </citation>
    <scope>NUCLEOTIDE SEQUENCE [LARGE SCALE GENOMIC DNA]</scope>
    <source>
        <strain evidence="2 3">120-4 pot B 10/14</strain>
    </source>
</reference>
<dbReference type="EMBL" id="CAJVQB010045841">
    <property type="protein sequence ID" value="CAG8832682.1"/>
    <property type="molecule type" value="Genomic_DNA"/>
</dbReference>
<name>A0ABN7WHQ6_GIGMA</name>
<feature type="non-terminal residue" evidence="2">
    <location>
        <position position="1"/>
    </location>
</feature>
<comment type="caution">
    <text evidence="2">The sequence shown here is derived from an EMBL/GenBank/DDBJ whole genome shotgun (WGS) entry which is preliminary data.</text>
</comment>
<evidence type="ECO:0000256" key="1">
    <source>
        <dbReference type="SAM" id="Coils"/>
    </source>
</evidence>
<evidence type="ECO:0000313" key="3">
    <source>
        <dbReference type="Proteomes" id="UP000789901"/>
    </source>
</evidence>
<organism evidence="2 3">
    <name type="scientific">Gigaspora margarita</name>
    <dbReference type="NCBI Taxonomy" id="4874"/>
    <lineage>
        <taxon>Eukaryota</taxon>
        <taxon>Fungi</taxon>
        <taxon>Fungi incertae sedis</taxon>
        <taxon>Mucoromycota</taxon>
        <taxon>Glomeromycotina</taxon>
        <taxon>Glomeromycetes</taxon>
        <taxon>Diversisporales</taxon>
        <taxon>Gigasporaceae</taxon>
        <taxon>Gigaspora</taxon>
    </lineage>
</organism>
<feature type="coiled-coil region" evidence="1">
    <location>
        <begin position="114"/>
        <end position="159"/>
    </location>
</feature>
<gene>
    <name evidence="2" type="ORF">GMARGA_LOCUS31177</name>
</gene>
<accession>A0ABN7WHQ6</accession>
<sequence length="454" mass="53779">HTILKCLNVKLLEEKCSMLIRALTLEQVLEYIITKGEEKKYTEWSDVETEVNEFKCKAFRHYQRLAKKDYICETDDPYDIVSETESEKFDQEKEEKMEDVYIEPREIIDSKALEREKEEEISNKENDYKELLQKVLNICNALSREIVQMKEETAGMNAEGLKKDKNPMFKFGEDLERSHSYEMDEIDNNLGWYYWNRTEVKKDRCIIEKDKLDGLENLTETDPANYEVLEEFNQKKEKKIETIPTDPRKIADKEEAAYFDLLVLDTYYDLNEIIEEPFDNAKFGFNEENVDGIYETEYAVKKNENKGLKVETEFLLTYQKLVEMDHADKVKDLKEYWTRIGIEKDVEKNEFDQKKKLKAGNVLAKPEELDNETIIKKKKVKTEDILVISEEFKAEILEGYKGDNKKKELELDNRMEFKAKTLIKYQELDNITRIPALNLCDQKGNVLKSMPWMD</sequence>
<evidence type="ECO:0000313" key="2">
    <source>
        <dbReference type="EMBL" id="CAG8832682.1"/>
    </source>
</evidence>
<proteinExistence type="predicted"/>
<protein>
    <submittedName>
        <fullName evidence="2">7759_t:CDS:1</fullName>
    </submittedName>
</protein>
<keyword evidence="3" id="KW-1185">Reference proteome</keyword>
<keyword evidence="1" id="KW-0175">Coiled coil</keyword>
<feature type="non-terminal residue" evidence="2">
    <location>
        <position position="454"/>
    </location>
</feature>
<dbReference type="Proteomes" id="UP000789901">
    <property type="component" value="Unassembled WGS sequence"/>
</dbReference>